<dbReference type="EMBL" id="AYCK01005055">
    <property type="status" value="NOT_ANNOTATED_CDS"/>
    <property type="molecule type" value="Genomic_DNA"/>
</dbReference>
<evidence type="ECO:0000256" key="13">
    <source>
        <dbReference type="SAM" id="Phobius"/>
    </source>
</evidence>
<keyword evidence="4 11" id="KW-0378">Hydrolase</keyword>
<dbReference type="SMART" id="SM00020">
    <property type="entry name" value="Tryp_SPc"/>
    <property type="match status" value="2"/>
</dbReference>
<dbReference type="Gene3D" id="3.30.70.960">
    <property type="entry name" value="SEA domain"/>
    <property type="match status" value="1"/>
</dbReference>
<feature type="compositionally biased region" description="Basic and acidic residues" evidence="12">
    <location>
        <begin position="1"/>
        <end position="10"/>
    </location>
</feature>
<keyword evidence="3 13" id="KW-0812">Transmembrane</keyword>
<reference evidence="16" key="3">
    <citation type="submission" date="2025-09" db="UniProtKB">
        <authorList>
            <consortium name="Ensembl"/>
        </authorList>
    </citation>
    <scope>IDENTIFICATION</scope>
</reference>
<evidence type="ECO:0000256" key="8">
    <source>
        <dbReference type="ARBA" id="ARBA00023136"/>
    </source>
</evidence>
<dbReference type="SUPFAM" id="SSF82671">
    <property type="entry name" value="SEA domain"/>
    <property type="match status" value="1"/>
</dbReference>
<evidence type="ECO:0000259" key="15">
    <source>
        <dbReference type="PROSITE" id="PS50240"/>
    </source>
</evidence>
<evidence type="ECO:0000256" key="1">
    <source>
        <dbReference type="ARBA" id="ARBA00004606"/>
    </source>
</evidence>
<dbReference type="Pfam" id="PF00089">
    <property type="entry name" value="Trypsin"/>
    <property type="match status" value="2"/>
</dbReference>
<sequence>ESKMDVRKDGSGGSWSPSPSNSGCHKGIVAAYIILFLIVGIFAGLAIAYLLEEPHDFLETVELKGLKYSPDLEDGNSGFSIILSSALKSKVKDIFTASSISKHYDGCSIIAFGSKHGDVMATLRLFFRVSKIQQYSDNFVGDLLRAGLSSVLHGKPLEVPGFGQISAVVLLGASGKSFYVIGDEMTARCPENAYTCENGECITKKNPACDFIPDCADASDEARCGKQLQSTSVCYSQPISNCGLRPAMGSRIVGGEDARQGELPWQVSLRYHWRHTCGASIINKRWIVSAAHCFEGANDPSEWTALVGAKLANGIEAESKTINIKSIIVNPEYDPMTSNNDMTVLELETPLTFNSYIQPVCIPPPSHVFEPGQSCIVSGWGALQQFSTHVPNTLQKALVKIIDSKACNQSSVYRGAITHKMMCAGFLQGKVDSCQGDSGGPLVCEGGPGRFFLAGVVSWGVGCAQVNRPGVYARVTKLRNFILKYTDPALVNDHVKLVPTIPAPLTNNPMTVILLCIPATNCSENFHCGSSLCISKVNPECDRIPDCPNEADEKNCDCGVRPALGVQRIIGGVTARRGEWPWIGSLQYQKQHRCGTTLIHNKWLLTAAHCFNSDSSPTEWAVSLGSVLRSGLGALVIPIQRVIVHPAFNGTNMDHDVALVELAVPAPVSYTIQPVCLPSPVHLFLENSECYITGWGSMKEGGSLTNLLQKAAVNIIDQEDCQLSYSNMLTPSMMCAGFMEGGRDTCLGDSGGPLTCRHHSGPWFIAGVTSWGHGCGRTGFPGVYTRVTSVRKWISTHLPF</sequence>
<evidence type="ECO:0000259" key="14">
    <source>
        <dbReference type="PROSITE" id="PS50024"/>
    </source>
</evidence>
<reference evidence="17" key="1">
    <citation type="submission" date="2013-10" db="EMBL/GenBank/DDBJ databases">
        <authorList>
            <person name="Schartl M."/>
            <person name="Warren W."/>
        </authorList>
    </citation>
    <scope>NUCLEOTIDE SEQUENCE [LARGE SCALE GENOMIC DNA]</scope>
    <source>
        <strain evidence="17">female</strain>
    </source>
</reference>
<feature type="domain" description="SEA" evidence="14">
    <location>
        <begin position="51"/>
        <end position="174"/>
    </location>
</feature>
<keyword evidence="2 11" id="KW-0645">Protease</keyword>
<evidence type="ECO:0000256" key="5">
    <source>
        <dbReference type="ARBA" id="ARBA00022825"/>
    </source>
</evidence>
<evidence type="ECO:0000256" key="4">
    <source>
        <dbReference type="ARBA" id="ARBA00022801"/>
    </source>
</evidence>
<keyword evidence="9 10" id="KW-1015">Disulfide bond</keyword>
<dbReference type="AlphaFoldDB" id="A0A087Y342"/>
<keyword evidence="17" id="KW-1185">Reference proteome</keyword>
<dbReference type="InterPro" id="IPR023415">
    <property type="entry name" value="LDLR_class-A_CS"/>
</dbReference>
<dbReference type="InterPro" id="IPR036055">
    <property type="entry name" value="LDL_receptor-like_sf"/>
</dbReference>
<comment type="subcellular location">
    <subcellularLocation>
        <location evidence="1">Membrane</location>
        <topology evidence="1">Single-pass type II membrane protein</topology>
    </subcellularLocation>
</comment>
<dbReference type="InterPro" id="IPR009003">
    <property type="entry name" value="Peptidase_S1_PA"/>
</dbReference>
<dbReference type="SMART" id="SM00192">
    <property type="entry name" value="LDLa"/>
    <property type="match status" value="2"/>
</dbReference>
<evidence type="ECO:0000313" key="17">
    <source>
        <dbReference type="Proteomes" id="UP000028760"/>
    </source>
</evidence>
<dbReference type="InterPro" id="IPR033116">
    <property type="entry name" value="TRYPSIN_SER"/>
</dbReference>
<dbReference type="InterPro" id="IPR043504">
    <property type="entry name" value="Peptidase_S1_PA_chymotrypsin"/>
</dbReference>
<dbReference type="InterPro" id="IPR002172">
    <property type="entry name" value="LDrepeatLR_classA_rpt"/>
</dbReference>
<keyword evidence="8 13" id="KW-0472">Membrane</keyword>
<organism evidence="16 17">
    <name type="scientific">Poecilia formosa</name>
    <name type="common">Amazon molly</name>
    <name type="synonym">Limia formosa</name>
    <dbReference type="NCBI Taxonomy" id="48698"/>
    <lineage>
        <taxon>Eukaryota</taxon>
        <taxon>Metazoa</taxon>
        <taxon>Chordata</taxon>
        <taxon>Craniata</taxon>
        <taxon>Vertebrata</taxon>
        <taxon>Euteleostomi</taxon>
        <taxon>Actinopterygii</taxon>
        <taxon>Neopterygii</taxon>
        <taxon>Teleostei</taxon>
        <taxon>Neoteleostei</taxon>
        <taxon>Acanthomorphata</taxon>
        <taxon>Ovalentaria</taxon>
        <taxon>Atherinomorphae</taxon>
        <taxon>Cyprinodontiformes</taxon>
        <taxon>Poeciliidae</taxon>
        <taxon>Poeciliinae</taxon>
        <taxon>Poecilia</taxon>
    </lineage>
</organism>
<feature type="domain" description="Peptidase S1" evidence="15">
    <location>
        <begin position="252"/>
        <end position="487"/>
    </location>
</feature>
<dbReference type="PANTHER" id="PTHR24252:SF26">
    <property type="entry name" value="TRANSMEMBRANE SERINE PROTEASE 9"/>
    <property type="match status" value="1"/>
</dbReference>
<evidence type="ECO:0000256" key="10">
    <source>
        <dbReference type="PROSITE-ProRule" id="PRU00124"/>
    </source>
</evidence>
<dbReference type="InterPro" id="IPR001254">
    <property type="entry name" value="Trypsin_dom"/>
</dbReference>
<feature type="transmembrane region" description="Helical" evidence="13">
    <location>
        <begin position="29"/>
        <end position="51"/>
    </location>
</feature>
<dbReference type="InterPro" id="IPR000082">
    <property type="entry name" value="SEA_dom"/>
</dbReference>
<dbReference type="PANTHER" id="PTHR24252">
    <property type="entry name" value="ACROSIN-RELATED"/>
    <property type="match status" value="1"/>
</dbReference>
<dbReference type="PROSITE" id="PS00134">
    <property type="entry name" value="TRYPSIN_HIS"/>
    <property type="match status" value="2"/>
</dbReference>
<dbReference type="PROSITE" id="PS50024">
    <property type="entry name" value="SEA"/>
    <property type="match status" value="1"/>
</dbReference>
<dbReference type="FunFam" id="2.40.10.10:FF:000003">
    <property type="entry name" value="Transmembrane serine protease 3"/>
    <property type="match status" value="2"/>
</dbReference>
<feature type="domain" description="Peptidase S1" evidence="15">
    <location>
        <begin position="569"/>
        <end position="799"/>
    </location>
</feature>
<dbReference type="InterPro" id="IPR036364">
    <property type="entry name" value="SEA_dom_sf"/>
</dbReference>
<feature type="disulfide bond" evidence="10">
    <location>
        <begin position="209"/>
        <end position="224"/>
    </location>
</feature>
<feature type="region of interest" description="Disordered" evidence="12">
    <location>
        <begin position="1"/>
        <end position="22"/>
    </location>
</feature>
<keyword evidence="7 13" id="KW-1133">Transmembrane helix</keyword>
<evidence type="ECO:0000256" key="2">
    <source>
        <dbReference type="ARBA" id="ARBA00022670"/>
    </source>
</evidence>
<dbReference type="eggNOG" id="KOG3627">
    <property type="taxonomic scope" value="Eukaryota"/>
</dbReference>
<dbReference type="GO" id="GO:0016020">
    <property type="term" value="C:membrane"/>
    <property type="evidence" value="ECO:0007669"/>
    <property type="project" value="UniProtKB-SubCell"/>
</dbReference>
<dbReference type="Gene3D" id="4.10.400.10">
    <property type="entry name" value="Low-density Lipoprotein Receptor"/>
    <property type="match status" value="1"/>
</dbReference>
<evidence type="ECO:0000256" key="3">
    <source>
        <dbReference type="ARBA" id="ARBA00022692"/>
    </source>
</evidence>
<keyword evidence="5 11" id="KW-0720">Serine protease</keyword>
<evidence type="ECO:0000256" key="12">
    <source>
        <dbReference type="SAM" id="MobiDB-lite"/>
    </source>
</evidence>
<dbReference type="PROSITE" id="PS00135">
    <property type="entry name" value="TRYPSIN_SER"/>
    <property type="match status" value="2"/>
</dbReference>
<dbReference type="PROSITE" id="PS01209">
    <property type="entry name" value="LDLRA_1"/>
    <property type="match status" value="1"/>
</dbReference>
<accession>A0A087Y342</accession>
<dbReference type="SUPFAM" id="SSF57424">
    <property type="entry name" value="LDL receptor-like module"/>
    <property type="match status" value="2"/>
</dbReference>
<dbReference type="GO" id="GO:0006508">
    <property type="term" value="P:proteolysis"/>
    <property type="evidence" value="ECO:0007669"/>
    <property type="project" value="UniProtKB-KW"/>
</dbReference>
<keyword evidence="6" id="KW-0735">Signal-anchor</keyword>
<dbReference type="InterPro" id="IPR001314">
    <property type="entry name" value="Peptidase_S1A"/>
</dbReference>
<evidence type="ECO:0000256" key="9">
    <source>
        <dbReference type="ARBA" id="ARBA00023157"/>
    </source>
</evidence>
<feature type="disulfide bond" evidence="10">
    <location>
        <begin position="189"/>
        <end position="201"/>
    </location>
</feature>
<protein>
    <submittedName>
        <fullName evidence="16">Transmembrane serine protease 9</fullName>
    </submittedName>
</protein>
<dbReference type="CDD" id="cd00112">
    <property type="entry name" value="LDLa"/>
    <property type="match status" value="2"/>
</dbReference>
<dbReference type="CDD" id="cd00190">
    <property type="entry name" value="Tryp_SPc"/>
    <property type="match status" value="2"/>
</dbReference>
<dbReference type="Pfam" id="PF01390">
    <property type="entry name" value="SEA"/>
    <property type="match status" value="1"/>
</dbReference>
<dbReference type="GO" id="GO:0004252">
    <property type="term" value="F:serine-type endopeptidase activity"/>
    <property type="evidence" value="ECO:0007669"/>
    <property type="project" value="InterPro"/>
</dbReference>
<dbReference type="PROSITE" id="PS50240">
    <property type="entry name" value="TRYPSIN_DOM"/>
    <property type="match status" value="2"/>
</dbReference>
<dbReference type="SUPFAM" id="SSF50494">
    <property type="entry name" value="Trypsin-like serine proteases"/>
    <property type="match status" value="2"/>
</dbReference>
<evidence type="ECO:0000256" key="6">
    <source>
        <dbReference type="ARBA" id="ARBA00022968"/>
    </source>
</evidence>
<dbReference type="Ensembl" id="ENSPFOT00000012462.1">
    <property type="protein sequence ID" value="ENSPFOP00000012445.1"/>
    <property type="gene ID" value="ENSPFOG00000012424.1"/>
</dbReference>
<evidence type="ECO:0000256" key="11">
    <source>
        <dbReference type="RuleBase" id="RU363034"/>
    </source>
</evidence>
<comment type="caution">
    <text evidence="10">Lacks conserved residue(s) required for the propagation of feature annotation.</text>
</comment>
<evidence type="ECO:0000313" key="16">
    <source>
        <dbReference type="Ensembl" id="ENSPFOP00000012445.1"/>
    </source>
</evidence>
<dbReference type="Pfam" id="PF00057">
    <property type="entry name" value="Ldl_recept_a"/>
    <property type="match status" value="1"/>
</dbReference>
<name>A0A087Y342_POEFO</name>
<reference evidence="16" key="2">
    <citation type="submission" date="2025-08" db="UniProtKB">
        <authorList>
            <consortium name="Ensembl"/>
        </authorList>
    </citation>
    <scope>IDENTIFICATION</scope>
</reference>
<dbReference type="Gene3D" id="2.40.10.10">
    <property type="entry name" value="Trypsin-like serine proteases"/>
    <property type="match status" value="3"/>
</dbReference>
<dbReference type="PROSITE" id="PS50068">
    <property type="entry name" value="LDLRA_2"/>
    <property type="match status" value="2"/>
</dbReference>
<proteinExistence type="predicted"/>
<dbReference type="PRINTS" id="PR00722">
    <property type="entry name" value="CHYMOTRYPSIN"/>
</dbReference>
<dbReference type="Proteomes" id="UP000028760">
    <property type="component" value="Unassembled WGS sequence"/>
</dbReference>
<evidence type="ECO:0000256" key="7">
    <source>
        <dbReference type="ARBA" id="ARBA00022989"/>
    </source>
</evidence>
<dbReference type="InterPro" id="IPR018114">
    <property type="entry name" value="TRYPSIN_HIS"/>
</dbReference>
<dbReference type="STRING" id="48698.ENSPFOP00000012445"/>
<dbReference type="OMA" id="HCFNHTR"/>
<dbReference type="GeneTree" id="ENSGT00940000159993"/>
<feature type="disulfide bond" evidence="10">
    <location>
        <begin position="541"/>
        <end position="556"/>
    </location>
</feature>